<keyword evidence="2" id="KW-0238">DNA-binding</keyword>
<keyword evidence="3" id="KW-0804">Transcription</keyword>
<dbReference type="InterPro" id="IPR016032">
    <property type="entry name" value="Sig_transdc_resp-reg_C-effctor"/>
</dbReference>
<evidence type="ECO:0000256" key="2">
    <source>
        <dbReference type="ARBA" id="ARBA00023125"/>
    </source>
</evidence>
<dbReference type="GO" id="GO:0006355">
    <property type="term" value="P:regulation of DNA-templated transcription"/>
    <property type="evidence" value="ECO:0007669"/>
    <property type="project" value="InterPro"/>
</dbReference>
<keyword evidence="6" id="KW-1185">Reference proteome</keyword>
<dbReference type="PRINTS" id="PR00038">
    <property type="entry name" value="HTHLUXR"/>
</dbReference>
<dbReference type="PANTHER" id="PTHR44688">
    <property type="entry name" value="DNA-BINDING TRANSCRIPTIONAL ACTIVATOR DEVR_DOSR"/>
    <property type="match status" value="1"/>
</dbReference>
<evidence type="ECO:0000313" key="5">
    <source>
        <dbReference type="EMBL" id="MCC2128204.1"/>
    </source>
</evidence>
<organism evidence="5 6">
    <name type="scientific">Brotocaccenecus cirricatena</name>
    <dbReference type="NCBI Taxonomy" id="3064195"/>
    <lineage>
        <taxon>Bacteria</taxon>
        <taxon>Bacillati</taxon>
        <taxon>Bacillota</taxon>
        <taxon>Clostridia</taxon>
        <taxon>Eubacteriales</taxon>
        <taxon>Oscillospiraceae</taxon>
        <taxon>Brotocaccenecus</taxon>
    </lineage>
</organism>
<dbReference type="InterPro" id="IPR000792">
    <property type="entry name" value="Tscrpt_reg_LuxR_C"/>
</dbReference>
<dbReference type="InterPro" id="IPR036388">
    <property type="entry name" value="WH-like_DNA-bd_sf"/>
</dbReference>
<dbReference type="Pfam" id="PF00196">
    <property type="entry name" value="GerE"/>
    <property type="match status" value="1"/>
</dbReference>
<comment type="caution">
    <text evidence="5">The sequence shown here is derived from an EMBL/GenBank/DDBJ whole genome shotgun (WGS) entry which is preliminary data.</text>
</comment>
<dbReference type="SMART" id="SM00421">
    <property type="entry name" value="HTH_LUXR"/>
    <property type="match status" value="1"/>
</dbReference>
<dbReference type="Proteomes" id="UP001199319">
    <property type="component" value="Unassembled WGS sequence"/>
</dbReference>
<dbReference type="CDD" id="cd06170">
    <property type="entry name" value="LuxR_C_like"/>
    <property type="match status" value="1"/>
</dbReference>
<gene>
    <name evidence="5" type="ORF">LKD37_01500</name>
</gene>
<dbReference type="PROSITE" id="PS50043">
    <property type="entry name" value="HTH_LUXR_2"/>
    <property type="match status" value="1"/>
</dbReference>
<keyword evidence="1" id="KW-0805">Transcription regulation</keyword>
<proteinExistence type="predicted"/>
<name>A0AAE3ABQ0_9FIRM</name>
<feature type="domain" description="HTH luxR-type" evidence="4">
    <location>
        <begin position="1"/>
        <end position="59"/>
    </location>
</feature>
<dbReference type="SUPFAM" id="SSF46894">
    <property type="entry name" value="C-terminal effector domain of the bipartite response regulators"/>
    <property type="match status" value="1"/>
</dbReference>
<evidence type="ECO:0000256" key="1">
    <source>
        <dbReference type="ARBA" id="ARBA00023015"/>
    </source>
</evidence>
<accession>A0AAE3ABQ0</accession>
<evidence type="ECO:0000256" key="3">
    <source>
        <dbReference type="ARBA" id="ARBA00023163"/>
    </source>
</evidence>
<dbReference type="Gene3D" id="1.10.10.10">
    <property type="entry name" value="Winged helix-like DNA-binding domain superfamily/Winged helix DNA-binding domain"/>
    <property type="match status" value="1"/>
</dbReference>
<protein>
    <submittedName>
        <fullName evidence="5">LuxR C-terminal-related transcriptional regulator</fullName>
    </submittedName>
</protein>
<dbReference type="AlphaFoldDB" id="A0AAE3ABQ0"/>
<dbReference type="GO" id="GO:0003677">
    <property type="term" value="F:DNA binding"/>
    <property type="evidence" value="ECO:0007669"/>
    <property type="project" value="UniProtKB-KW"/>
</dbReference>
<reference evidence="5" key="1">
    <citation type="submission" date="2021-10" db="EMBL/GenBank/DDBJ databases">
        <title>Anaerobic single-cell dispensing facilitates the cultivation of human gut bacteria.</title>
        <authorList>
            <person name="Afrizal A."/>
        </authorList>
    </citation>
    <scope>NUCLEOTIDE SEQUENCE</scope>
    <source>
        <strain evidence="5">CLA-AA-H272</strain>
    </source>
</reference>
<evidence type="ECO:0000313" key="6">
    <source>
        <dbReference type="Proteomes" id="UP001199319"/>
    </source>
</evidence>
<sequence>MTDREAEIIKAIGTGKTKHEIAQELYISERTLYNHIQSIYDKLGAKNAIEAYNKAIALGYITPLI</sequence>
<dbReference type="EMBL" id="JAJEPW010000002">
    <property type="protein sequence ID" value="MCC2128204.1"/>
    <property type="molecule type" value="Genomic_DNA"/>
</dbReference>
<evidence type="ECO:0000259" key="4">
    <source>
        <dbReference type="PROSITE" id="PS50043"/>
    </source>
</evidence>
<dbReference type="PANTHER" id="PTHR44688:SF16">
    <property type="entry name" value="DNA-BINDING TRANSCRIPTIONAL ACTIVATOR DEVR_DOSR"/>
    <property type="match status" value="1"/>
</dbReference>